<keyword evidence="3" id="KW-1185">Reference proteome</keyword>
<dbReference type="Proteomes" id="UP000326912">
    <property type="component" value="Unassembled WGS sequence"/>
</dbReference>
<evidence type="ECO:0000256" key="1">
    <source>
        <dbReference type="SAM" id="SignalP"/>
    </source>
</evidence>
<dbReference type="SUPFAM" id="SSF82171">
    <property type="entry name" value="DPP6 N-terminal domain-like"/>
    <property type="match status" value="1"/>
</dbReference>
<evidence type="ECO:0000313" key="2">
    <source>
        <dbReference type="EMBL" id="GER91624.1"/>
    </source>
</evidence>
<comment type="caution">
    <text evidence="2">The sequence shown here is derived from an EMBL/GenBank/DDBJ whole genome shotgun (WGS) entry which is preliminary data.</text>
</comment>
<evidence type="ECO:0008006" key="4">
    <source>
        <dbReference type="Google" id="ProtNLM"/>
    </source>
</evidence>
<proteinExistence type="predicted"/>
<name>A0A5J4KQH2_9CHLR</name>
<feature type="signal peptide" evidence="1">
    <location>
        <begin position="1"/>
        <end position="24"/>
    </location>
</feature>
<gene>
    <name evidence="2" type="ORF">KDW_57860</name>
</gene>
<dbReference type="RefSeq" id="WP_151759247.1">
    <property type="nucleotide sequence ID" value="NZ_BKZW01000004.1"/>
</dbReference>
<dbReference type="AlphaFoldDB" id="A0A5J4KQH2"/>
<dbReference type="EMBL" id="BKZW01000004">
    <property type="protein sequence ID" value="GER91624.1"/>
    <property type="molecule type" value="Genomic_DNA"/>
</dbReference>
<accession>A0A5J4KQH2</accession>
<dbReference type="Gene3D" id="2.120.10.30">
    <property type="entry name" value="TolB, C-terminal domain"/>
    <property type="match status" value="1"/>
</dbReference>
<sequence length="262" mass="28687">MIRPKSMRLSFFSLFLMLMASLFAACGNLPTTTAAGSTAMLTARATPTPIPVKTQQSCPANGNGRAAVMPALTTPQHQSVAYLWQDNTHVTLSKYDTKTHNKQNLLTFSMAHDYVAANVSPDGHWIIVNQSTDGQTDALKLIRVDGKYTQTLYCAKGNNDLSGVLLSPDQHYLVFNERDINTMTDTLKLLDLSTGKIRVVLSSQQPGYPGATTQQQASRQQPQVQMSFASQLMPLSGPPPMTIYIPLKWRATAASTYSACLW</sequence>
<evidence type="ECO:0000313" key="3">
    <source>
        <dbReference type="Proteomes" id="UP000326912"/>
    </source>
</evidence>
<organism evidence="2 3">
    <name type="scientific">Dictyobacter vulcani</name>
    <dbReference type="NCBI Taxonomy" id="2607529"/>
    <lineage>
        <taxon>Bacteria</taxon>
        <taxon>Bacillati</taxon>
        <taxon>Chloroflexota</taxon>
        <taxon>Ktedonobacteria</taxon>
        <taxon>Ktedonobacterales</taxon>
        <taxon>Dictyobacteraceae</taxon>
        <taxon>Dictyobacter</taxon>
    </lineage>
</organism>
<dbReference type="InterPro" id="IPR011042">
    <property type="entry name" value="6-blade_b-propeller_TolB-like"/>
</dbReference>
<dbReference type="PROSITE" id="PS51257">
    <property type="entry name" value="PROKAR_LIPOPROTEIN"/>
    <property type="match status" value="1"/>
</dbReference>
<feature type="chain" id="PRO_5023907022" description="Lipoprotein LpqB beta-propeller domain-containing protein" evidence="1">
    <location>
        <begin position="25"/>
        <end position="262"/>
    </location>
</feature>
<reference evidence="2 3" key="1">
    <citation type="submission" date="2019-10" db="EMBL/GenBank/DDBJ databases">
        <title>Dictyobacter vulcani sp. nov., within the class Ktedonobacteria, isolated from soil of volcanic Mt. Zao.</title>
        <authorList>
            <person name="Zheng Y."/>
            <person name="Wang C.M."/>
            <person name="Sakai Y."/>
            <person name="Abe K."/>
            <person name="Yokota A."/>
            <person name="Yabe S."/>
        </authorList>
    </citation>
    <scope>NUCLEOTIDE SEQUENCE [LARGE SCALE GENOMIC DNA]</scope>
    <source>
        <strain evidence="2 3">W12</strain>
    </source>
</reference>
<keyword evidence="1" id="KW-0732">Signal</keyword>
<protein>
    <recommendedName>
        <fullName evidence="4">Lipoprotein LpqB beta-propeller domain-containing protein</fullName>
    </recommendedName>
</protein>